<feature type="transmembrane region" description="Helical" evidence="8">
    <location>
        <begin position="270"/>
        <end position="291"/>
    </location>
</feature>
<feature type="domain" description="Major facilitator superfamily (MFS) profile" evidence="9">
    <location>
        <begin position="25"/>
        <end position="408"/>
    </location>
</feature>
<proteinExistence type="inferred from homology"/>
<comment type="subcellular location">
    <subcellularLocation>
        <location evidence="1">Cell membrane</location>
        <topology evidence="1">Multi-pass membrane protein</topology>
    </subcellularLocation>
</comment>
<dbReference type="CDD" id="cd17324">
    <property type="entry name" value="MFS_NepI_like"/>
    <property type="match status" value="1"/>
</dbReference>
<keyword evidence="5 8" id="KW-0812">Transmembrane</keyword>
<feature type="transmembrane region" description="Helical" evidence="8">
    <location>
        <begin position="154"/>
        <end position="172"/>
    </location>
</feature>
<evidence type="ECO:0000313" key="10">
    <source>
        <dbReference type="EMBL" id="SMF09622.1"/>
    </source>
</evidence>
<keyword evidence="4" id="KW-1003">Cell membrane</keyword>
<gene>
    <name evidence="10" type="ORF">SAMN05428998_104258</name>
</gene>
<feature type="transmembrane region" description="Helical" evidence="8">
    <location>
        <begin position="94"/>
        <end position="114"/>
    </location>
</feature>
<dbReference type="PROSITE" id="PS00216">
    <property type="entry name" value="SUGAR_TRANSPORT_1"/>
    <property type="match status" value="1"/>
</dbReference>
<dbReference type="Proteomes" id="UP000192917">
    <property type="component" value="Unassembled WGS sequence"/>
</dbReference>
<dbReference type="RefSeq" id="WP_200808434.1">
    <property type="nucleotide sequence ID" value="NZ_FWZX01000004.1"/>
</dbReference>
<dbReference type="GO" id="GO:0022857">
    <property type="term" value="F:transmembrane transporter activity"/>
    <property type="evidence" value="ECO:0007669"/>
    <property type="project" value="InterPro"/>
</dbReference>
<feature type="transmembrane region" description="Helical" evidence="8">
    <location>
        <begin position="321"/>
        <end position="344"/>
    </location>
</feature>
<reference evidence="10 11" key="1">
    <citation type="submission" date="2017-04" db="EMBL/GenBank/DDBJ databases">
        <authorList>
            <person name="Afonso C.L."/>
            <person name="Miller P.J."/>
            <person name="Scott M.A."/>
            <person name="Spackman E."/>
            <person name="Goraichik I."/>
            <person name="Dimitrov K.M."/>
            <person name="Suarez D.L."/>
            <person name="Swayne D.E."/>
        </authorList>
    </citation>
    <scope>NUCLEOTIDE SEQUENCE [LARGE SCALE GENOMIC DNA]</scope>
    <source>
        <strain evidence="10 11">USBA 355</strain>
    </source>
</reference>
<protein>
    <submittedName>
        <fullName evidence="10">MFS transporter, YNFM family, putative membrane transport protein</fullName>
    </submittedName>
</protein>
<keyword evidence="11" id="KW-1185">Reference proteome</keyword>
<dbReference type="PROSITE" id="PS50850">
    <property type="entry name" value="MFS"/>
    <property type="match status" value="1"/>
</dbReference>
<feature type="transmembrane region" description="Helical" evidence="8">
    <location>
        <begin position="232"/>
        <end position="250"/>
    </location>
</feature>
<evidence type="ECO:0000259" key="9">
    <source>
        <dbReference type="PROSITE" id="PS50850"/>
    </source>
</evidence>
<feature type="transmembrane region" description="Helical" evidence="8">
    <location>
        <begin position="184"/>
        <end position="203"/>
    </location>
</feature>
<evidence type="ECO:0000256" key="4">
    <source>
        <dbReference type="ARBA" id="ARBA00022475"/>
    </source>
</evidence>
<dbReference type="InterPro" id="IPR020846">
    <property type="entry name" value="MFS_dom"/>
</dbReference>
<dbReference type="STRING" id="560819.SAMN05428998_104258"/>
<dbReference type="GO" id="GO:0005886">
    <property type="term" value="C:plasma membrane"/>
    <property type="evidence" value="ECO:0007669"/>
    <property type="project" value="UniProtKB-SubCell"/>
</dbReference>
<feature type="transmembrane region" description="Helical" evidence="8">
    <location>
        <begin position="381"/>
        <end position="401"/>
    </location>
</feature>
<dbReference type="InterPro" id="IPR036259">
    <property type="entry name" value="MFS_trans_sf"/>
</dbReference>
<evidence type="ECO:0000256" key="6">
    <source>
        <dbReference type="ARBA" id="ARBA00022989"/>
    </source>
</evidence>
<dbReference type="InterPro" id="IPR005829">
    <property type="entry name" value="Sugar_transporter_CS"/>
</dbReference>
<accession>A0A1Y6BLN0</accession>
<sequence length="420" mass="44884">MTASLESDRVDPAPPPTRIRRGSRAFWRANAALFLAAFSVFAQLYSVQPLLPIFAEEFRVDAGTASLSLSLSTAMLALCLLLASWLADRWGRKTLMTVSLLGAALLGLLVVAAPDWGTHLVLRTLLGIALAGVPAVAMVYLAEEMEPEAFGFSMGLYIGGNAIGGMSGRLLVGLLADVAPWRSALGALGVLVLVNAGLFWWLLPAPRHSPGRQVDARAFLAAIRRQFTDPGLPWLFAEAFLIMGSFVALYNYTGFRLLQPPYALGQAEISLIFLVYLIGTGASTWIGALAHRLGRRKMLWLMIVIMALGLALNCVPTTATVIAGLVVLTFGFFGAHSIASSWVGRRARAGKAQATALYLFFYYLGSSTLGTLGGYAWNHFAWTGVAAVIGAATLVAFLIALRLYRLPPLPLAGEPPPAPP</sequence>
<evidence type="ECO:0000256" key="2">
    <source>
        <dbReference type="ARBA" id="ARBA00008335"/>
    </source>
</evidence>
<dbReference type="EMBL" id="FWZX01000004">
    <property type="protein sequence ID" value="SMF09622.1"/>
    <property type="molecule type" value="Genomic_DNA"/>
</dbReference>
<keyword evidence="6 8" id="KW-1133">Transmembrane helix</keyword>
<feature type="transmembrane region" description="Helical" evidence="8">
    <location>
        <begin position="120"/>
        <end position="142"/>
    </location>
</feature>
<comment type="similarity">
    <text evidence="2">Belongs to the major facilitator superfamily.</text>
</comment>
<evidence type="ECO:0000313" key="11">
    <source>
        <dbReference type="Proteomes" id="UP000192917"/>
    </source>
</evidence>
<feature type="transmembrane region" description="Helical" evidence="8">
    <location>
        <begin position="65"/>
        <end position="87"/>
    </location>
</feature>
<name>A0A1Y6BLN0_9PROT</name>
<evidence type="ECO:0000256" key="7">
    <source>
        <dbReference type="ARBA" id="ARBA00023136"/>
    </source>
</evidence>
<dbReference type="SUPFAM" id="SSF103473">
    <property type="entry name" value="MFS general substrate transporter"/>
    <property type="match status" value="1"/>
</dbReference>
<feature type="transmembrane region" description="Helical" evidence="8">
    <location>
        <begin position="298"/>
        <end position="315"/>
    </location>
</feature>
<dbReference type="InterPro" id="IPR011701">
    <property type="entry name" value="MFS"/>
</dbReference>
<evidence type="ECO:0000256" key="1">
    <source>
        <dbReference type="ARBA" id="ARBA00004651"/>
    </source>
</evidence>
<dbReference type="PANTHER" id="PTHR43271:SF1">
    <property type="entry name" value="INNER MEMBRANE TRANSPORT PROTEIN YNFM"/>
    <property type="match status" value="1"/>
</dbReference>
<dbReference type="PANTHER" id="PTHR43271">
    <property type="entry name" value="BLL2771 PROTEIN"/>
    <property type="match status" value="1"/>
</dbReference>
<feature type="transmembrane region" description="Helical" evidence="8">
    <location>
        <begin position="356"/>
        <end position="375"/>
    </location>
</feature>
<dbReference type="Gene3D" id="1.20.1250.20">
    <property type="entry name" value="MFS general substrate transporter like domains"/>
    <property type="match status" value="1"/>
</dbReference>
<dbReference type="AlphaFoldDB" id="A0A1Y6BLN0"/>
<feature type="transmembrane region" description="Helical" evidence="8">
    <location>
        <begin position="25"/>
        <end position="45"/>
    </location>
</feature>
<keyword evidence="7 8" id="KW-0472">Membrane</keyword>
<evidence type="ECO:0000256" key="8">
    <source>
        <dbReference type="SAM" id="Phobius"/>
    </source>
</evidence>
<keyword evidence="3" id="KW-0813">Transport</keyword>
<dbReference type="Pfam" id="PF07690">
    <property type="entry name" value="MFS_1"/>
    <property type="match status" value="1"/>
</dbReference>
<evidence type="ECO:0000256" key="5">
    <source>
        <dbReference type="ARBA" id="ARBA00022692"/>
    </source>
</evidence>
<organism evidence="10 11">
    <name type="scientific">Tistlia consotensis USBA 355</name>
    <dbReference type="NCBI Taxonomy" id="560819"/>
    <lineage>
        <taxon>Bacteria</taxon>
        <taxon>Pseudomonadati</taxon>
        <taxon>Pseudomonadota</taxon>
        <taxon>Alphaproteobacteria</taxon>
        <taxon>Rhodospirillales</taxon>
        <taxon>Rhodovibrionaceae</taxon>
        <taxon>Tistlia</taxon>
    </lineage>
</organism>
<evidence type="ECO:0000256" key="3">
    <source>
        <dbReference type="ARBA" id="ARBA00022448"/>
    </source>
</evidence>